<comment type="similarity">
    <text evidence="9">Belongs to the ABC transporter superfamily. Siderophore-Fe(3+) uptake transporter (SIUT) (TC 3.A.1.21) family.</text>
</comment>
<protein>
    <submittedName>
        <fullName evidence="13">ATP-binding cassette subfamily C protein</fullName>
    </submittedName>
</protein>
<dbReference type="AlphaFoldDB" id="A0A318RDU2"/>
<evidence type="ECO:0000256" key="10">
    <source>
        <dbReference type="SAM" id="Phobius"/>
    </source>
</evidence>
<evidence type="ECO:0000256" key="2">
    <source>
        <dbReference type="ARBA" id="ARBA00022519"/>
    </source>
</evidence>
<dbReference type="GO" id="GO:0005886">
    <property type="term" value="C:plasma membrane"/>
    <property type="evidence" value="ECO:0007669"/>
    <property type="project" value="UniProtKB-SubCell"/>
</dbReference>
<dbReference type="InterPro" id="IPR003593">
    <property type="entry name" value="AAA+_ATPase"/>
</dbReference>
<feature type="transmembrane region" description="Helical" evidence="10">
    <location>
        <begin position="12"/>
        <end position="35"/>
    </location>
</feature>
<dbReference type="Pfam" id="PF00005">
    <property type="entry name" value="ABC_tran"/>
    <property type="match status" value="1"/>
</dbReference>
<dbReference type="Gene3D" id="1.20.1560.10">
    <property type="entry name" value="ABC transporter type 1, transmembrane domain"/>
    <property type="match status" value="1"/>
</dbReference>
<dbReference type="InterPro" id="IPR036640">
    <property type="entry name" value="ABC1_TM_sf"/>
</dbReference>
<keyword evidence="4" id="KW-0547">Nucleotide-binding</keyword>
<evidence type="ECO:0000313" key="14">
    <source>
        <dbReference type="Proteomes" id="UP000247591"/>
    </source>
</evidence>
<dbReference type="InterPro" id="IPR027417">
    <property type="entry name" value="P-loop_NTPase"/>
</dbReference>
<dbReference type="SMART" id="SM00382">
    <property type="entry name" value="AAA"/>
    <property type="match status" value="1"/>
</dbReference>
<feature type="transmembrane region" description="Helical" evidence="10">
    <location>
        <begin position="127"/>
        <end position="150"/>
    </location>
</feature>
<evidence type="ECO:0000256" key="3">
    <source>
        <dbReference type="ARBA" id="ARBA00022692"/>
    </source>
</evidence>
<dbReference type="Pfam" id="PF00664">
    <property type="entry name" value="ABC_membrane"/>
    <property type="match status" value="1"/>
</dbReference>
<evidence type="ECO:0000256" key="7">
    <source>
        <dbReference type="ARBA" id="ARBA00022989"/>
    </source>
</evidence>
<dbReference type="PROSITE" id="PS50929">
    <property type="entry name" value="ABC_TM1F"/>
    <property type="match status" value="1"/>
</dbReference>
<dbReference type="SUPFAM" id="SSF52540">
    <property type="entry name" value="P-loop containing nucleoside triphosphate hydrolases"/>
    <property type="match status" value="1"/>
</dbReference>
<dbReference type="SUPFAM" id="SSF90123">
    <property type="entry name" value="ABC transporter transmembrane region"/>
    <property type="match status" value="1"/>
</dbReference>
<feature type="domain" description="ABC transporter" evidence="11">
    <location>
        <begin position="232"/>
        <end position="454"/>
    </location>
</feature>
<dbReference type="Proteomes" id="UP000247591">
    <property type="component" value="Unassembled WGS sequence"/>
</dbReference>
<dbReference type="InterPro" id="IPR011527">
    <property type="entry name" value="ABC1_TM_dom"/>
</dbReference>
<evidence type="ECO:0000256" key="4">
    <source>
        <dbReference type="ARBA" id="ARBA00022741"/>
    </source>
</evidence>
<evidence type="ECO:0000256" key="6">
    <source>
        <dbReference type="ARBA" id="ARBA00022967"/>
    </source>
</evidence>
<keyword evidence="6" id="KW-1278">Translocase</keyword>
<dbReference type="GO" id="GO:0005524">
    <property type="term" value="F:ATP binding"/>
    <property type="evidence" value="ECO:0007669"/>
    <property type="project" value="UniProtKB-KW"/>
</dbReference>
<keyword evidence="2" id="KW-0997">Cell inner membrane</keyword>
<feature type="domain" description="ABC transmembrane type-1" evidence="12">
    <location>
        <begin position="10"/>
        <end position="186"/>
    </location>
</feature>
<comment type="caution">
    <text evidence="13">The sequence shown here is derived from an EMBL/GenBank/DDBJ whole genome shotgun (WGS) entry which is preliminary data.</text>
</comment>
<accession>A0A318RDU2</accession>
<dbReference type="OrthoDB" id="9806127at2"/>
<keyword evidence="7 10" id="KW-1133">Transmembrane helix</keyword>
<dbReference type="InterPro" id="IPR039421">
    <property type="entry name" value="Type_1_exporter"/>
</dbReference>
<dbReference type="Gene3D" id="3.40.50.300">
    <property type="entry name" value="P-loop containing nucleotide triphosphate hydrolases"/>
    <property type="match status" value="1"/>
</dbReference>
<keyword evidence="3 10" id="KW-0812">Transmembrane</keyword>
<reference evidence="13 14" key="1">
    <citation type="submission" date="2018-06" db="EMBL/GenBank/DDBJ databases">
        <title>Genomic Encyclopedia of Type Strains, Phase IV (KMG-IV): sequencing the most valuable type-strain genomes for metagenomic binning, comparative biology and taxonomic classification.</title>
        <authorList>
            <person name="Goeker M."/>
        </authorList>
    </citation>
    <scope>NUCLEOTIDE SEQUENCE [LARGE SCALE GENOMIC DNA]</scope>
    <source>
        <strain evidence="13 14">DSM 45521</strain>
    </source>
</reference>
<comment type="subcellular location">
    <subcellularLocation>
        <location evidence="1">Cell inner membrane</location>
        <topology evidence="1">Multi-pass membrane protein</topology>
    </subcellularLocation>
</comment>
<dbReference type="GO" id="GO:0140359">
    <property type="term" value="F:ABC-type transporter activity"/>
    <property type="evidence" value="ECO:0007669"/>
    <property type="project" value="InterPro"/>
</dbReference>
<dbReference type="GO" id="GO:0016887">
    <property type="term" value="F:ATP hydrolysis activity"/>
    <property type="evidence" value="ECO:0007669"/>
    <property type="project" value="InterPro"/>
</dbReference>
<evidence type="ECO:0000256" key="1">
    <source>
        <dbReference type="ARBA" id="ARBA00004429"/>
    </source>
</evidence>
<proteinExistence type="inferred from homology"/>
<keyword evidence="14" id="KW-1185">Reference proteome</keyword>
<dbReference type="PROSITE" id="PS50893">
    <property type="entry name" value="ABC_TRANSPORTER_2"/>
    <property type="match status" value="1"/>
</dbReference>
<feature type="transmembrane region" description="Helical" evidence="10">
    <location>
        <begin position="41"/>
        <end position="62"/>
    </location>
</feature>
<evidence type="ECO:0000259" key="11">
    <source>
        <dbReference type="PROSITE" id="PS50893"/>
    </source>
</evidence>
<dbReference type="PANTHER" id="PTHR24221:SF654">
    <property type="entry name" value="ATP-BINDING CASSETTE SUB-FAMILY B MEMBER 6"/>
    <property type="match status" value="1"/>
</dbReference>
<evidence type="ECO:0000256" key="9">
    <source>
        <dbReference type="ARBA" id="ARBA00023455"/>
    </source>
</evidence>
<evidence type="ECO:0000256" key="8">
    <source>
        <dbReference type="ARBA" id="ARBA00023136"/>
    </source>
</evidence>
<dbReference type="InterPro" id="IPR003439">
    <property type="entry name" value="ABC_transporter-like_ATP-bd"/>
</dbReference>
<name>A0A318RDU2_WILLI</name>
<evidence type="ECO:0000259" key="12">
    <source>
        <dbReference type="PROSITE" id="PS50929"/>
    </source>
</evidence>
<evidence type="ECO:0000256" key="5">
    <source>
        <dbReference type="ARBA" id="ARBA00022840"/>
    </source>
</evidence>
<keyword evidence="8 10" id="KW-0472">Membrane</keyword>
<gene>
    <name evidence="13" type="ORF">DFR67_1255</name>
</gene>
<keyword evidence="5 13" id="KW-0067">ATP-binding</keyword>
<dbReference type="PANTHER" id="PTHR24221">
    <property type="entry name" value="ATP-BINDING CASSETTE SUB-FAMILY B"/>
    <property type="match status" value="1"/>
</dbReference>
<evidence type="ECO:0000313" key="13">
    <source>
        <dbReference type="EMBL" id="PYE12084.1"/>
    </source>
</evidence>
<dbReference type="GO" id="GO:0034040">
    <property type="term" value="F:ATPase-coupled lipid transmembrane transporter activity"/>
    <property type="evidence" value="ECO:0007669"/>
    <property type="project" value="TreeGrafter"/>
</dbReference>
<dbReference type="EMBL" id="QJSP01000025">
    <property type="protein sequence ID" value="PYE12084.1"/>
    <property type="molecule type" value="Genomic_DNA"/>
</dbReference>
<sequence>MCYRGRSLAQVSIAIGRVVPALSTSLFATILTVAGLGVLDWRFLVVAVVTVPVYVVGLRGYLAKAPAIYAAERAAMAGRAHQLLGAIRGLESVYAFGLTGALCSRIADYSWAVVRWSMRAMVVQNRLWSRLNVAEFLGMAAILLVGFSLVGKGGFTVGATTTAMLLYLQLFGPIRSVLLVVDDLQSAAASLGRIVGVIDEADRYDLDPTANRSVNGSSPKRGASSVGLALPVRVEKLGFGYRPDRPVLHDVSLTVRQGEHVAVVGSSGAGKTTLASLIAGVHQPDSGVLEVSAQRVALVTQEVHVFSGTLASDLRMAAPDAVDDELLAVLRAVRADEWVSLLPQGLETEVGAEGHELTPMRAQQLALARLILMDPDLVILDEATAEAGSAGADALEFGAEAALRGRSAVIVAHRLSQAALADRVIVLEHGRVVEEGTHDELARGGGHYARLWEAWARYR</sequence>
<keyword evidence="2" id="KW-1003">Cell membrane</keyword>
<organism evidence="13 14">
    <name type="scientific">Williamsia limnetica</name>
    <dbReference type="NCBI Taxonomy" id="882452"/>
    <lineage>
        <taxon>Bacteria</taxon>
        <taxon>Bacillati</taxon>
        <taxon>Actinomycetota</taxon>
        <taxon>Actinomycetes</taxon>
        <taxon>Mycobacteriales</taxon>
        <taxon>Nocardiaceae</taxon>
        <taxon>Williamsia</taxon>
    </lineage>
</organism>